<protein>
    <submittedName>
        <fullName evidence="2">Uncharacterized protein</fullName>
    </submittedName>
</protein>
<proteinExistence type="predicted"/>
<dbReference type="AlphaFoldDB" id="E9I4M8"/>
<reference evidence="2 3" key="1">
    <citation type="journal article" date="2011" name="Science">
        <title>The ecoresponsive genome of Daphnia pulex.</title>
        <authorList>
            <person name="Colbourne J.K."/>
            <person name="Pfrender M.E."/>
            <person name="Gilbert D."/>
            <person name="Thomas W.K."/>
            <person name="Tucker A."/>
            <person name="Oakley T.H."/>
            <person name="Tokishita S."/>
            <person name="Aerts A."/>
            <person name="Arnold G.J."/>
            <person name="Basu M.K."/>
            <person name="Bauer D.J."/>
            <person name="Caceres C.E."/>
            <person name="Carmel L."/>
            <person name="Casola C."/>
            <person name="Choi J.H."/>
            <person name="Detter J.C."/>
            <person name="Dong Q."/>
            <person name="Dusheyko S."/>
            <person name="Eads B.D."/>
            <person name="Frohlich T."/>
            <person name="Geiler-Samerotte K.A."/>
            <person name="Gerlach D."/>
            <person name="Hatcher P."/>
            <person name="Jogdeo S."/>
            <person name="Krijgsveld J."/>
            <person name="Kriventseva E.V."/>
            <person name="Kultz D."/>
            <person name="Laforsch C."/>
            <person name="Lindquist E."/>
            <person name="Lopez J."/>
            <person name="Manak J.R."/>
            <person name="Muller J."/>
            <person name="Pangilinan J."/>
            <person name="Patwardhan R.P."/>
            <person name="Pitluck S."/>
            <person name="Pritham E.J."/>
            <person name="Rechtsteiner A."/>
            <person name="Rho M."/>
            <person name="Rogozin I.B."/>
            <person name="Sakarya O."/>
            <person name="Salamov A."/>
            <person name="Schaack S."/>
            <person name="Shapiro H."/>
            <person name="Shiga Y."/>
            <person name="Skalitzky C."/>
            <person name="Smith Z."/>
            <person name="Souvorov A."/>
            <person name="Sung W."/>
            <person name="Tang Z."/>
            <person name="Tsuchiya D."/>
            <person name="Tu H."/>
            <person name="Vos H."/>
            <person name="Wang M."/>
            <person name="Wolf Y.I."/>
            <person name="Yamagata H."/>
            <person name="Yamada T."/>
            <person name="Ye Y."/>
            <person name="Shaw J.R."/>
            <person name="Andrews J."/>
            <person name="Crease T.J."/>
            <person name="Tang H."/>
            <person name="Lucas S.M."/>
            <person name="Robertson H.M."/>
            <person name="Bork P."/>
            <person name="Koonin E.V."/>
            <person name="Zdobnov E.M."/>
            <person name="Grigoriev I.V."/>
            <person name="Lynch M."/>
            <person name="Boore J.L."/>
        </authorList>
    </citation>
    <scope>NUCLEOTIDE SEQUENCE [LARGE SCALE GENOMIC DNA]</scope>
</reference>
<gene>
    <name evidence="2" type="ORF">DAPPUDRAFT_122591</name>
</gene>
<dbReference type="EMBL" id="GL735114">
    <property type="protein sequence ID" value="EFX61051.1"/>
    <property type="molecule type" value="Genomic_DNA"/>
</dbReference>
<sequence length="380" mass="43149">MLEKVCLFNEATYTCKLDCLRTCPVLIQLTKLINGHLYCRILLRRSARVDFIGAKIPVFIDLQISFDYYLIYKQLTTRKFFVPVTSDNLVFTNDIVASRSQLTKGSTGRPALHLNLAQITHSRRCYRPPGSSAQSTQNNNKVDRAQVLTSFSGRCPLVKHQQPSSQVIDKSFNDVARNNKSPFKPASPDSLSKRLRKCKTRRERQNVMLADQIEREERNRLEQATIDAAAKAAHDVAIANEVAEFFGDNWIDDCAKLASVRPKTPKKPRKERAVIKTPEPEKPKFNYAARLGMRPDKYLVHSLGKGKIQISAVKMPALITATKIEDKYVLNDKFILYKKLQAMNLRDPETVEKIRQACSSPQKADKSKEDKKAEPENPSN</sequence>
<accession>E9I4M8</accession>
<name>E9I4M8_DAPPU</name>
<dbReference type="Proteomes" id="UP000000305">
    <property type="component" value="Unassembled WGS sequence"/>
</dbReference>
<dbReference type="KEGG" id="dpx:DAPPUDRAFT_122591"/>
<evidence type="ECO:0000313" key="3">
    <source>
        <dbReference type="Proteomes" id="UP000000305"/>
    </source>
</evidence>
<organism evidence="2 3">
    <name type="scientific">Daphnia pulex</name>
    <name type="common">Water flea</name>
    <dbReference type="NCBI Taxonomy" id="6669"/>
    <lineage>
        <taxon>Eukaryota</taxon>
        <taxon>Metazoa</taxon>
        <taxon>Ecdysozoa</taxon>
        <taxon>Arthropoda</taxon>
        <taxon>Crustacea</taxon>
        <taxon>Branchiopoda</taxon>
        <taxon>Diplostraca</taxon>
        <taxon>Cladocera</taxon>
        <taxon>Anomopoda</taxon>
        <taxon>Daphniidae</taxon>
        <taxon>Daphnia</taxon>
    </lineage>
</organism>
<evidence type="ECO:0000313" key="2">
    <source>
        <dbReference type="EMBL" id="EFX61051.1"/>
    </source>
</evidence>
<feature type="compositionally biased region" description="Basic and acidic residues" evidence="1">
    <location>
        <begin position="363"/>
        <end position="380"/>
    </location>
</feature>
<keyword evidence="3" id="KW-1185">Reference proteome</keyword>
<dbReference type="HOGENOM" id="CLU_728184_0_0_1"/>
<evidence type="ECO:0000256" key="1">
    <source>
        <dbReference type="SAM" id="MobiDB-lite"/>
    </source>
</evidence>
<feature type="region of interest" description="Disordered" evidence="1">
    <location>
        <begin position="357"/>
        <end position="380"/>
    </location>
</feature>
<dbReference type="InParanoid" id="E9I4M8"/>